<dbReference type="OrthoDB" id="9816335at2"/>
<dbReference type="PROSITE" id="PS01124">
    <property type="entry name" value="HTH_ARAC_FAMILY_2"/>
    <property type="match status" value="1"/>
</dbReference>
<evidence type="ECO:0000256" key="3">
    <source>
        <dbReference type="ARBA" id="ARBA00023163"/>
    </source>
</evidence>
<dbReference type="InterPro" id="IPR009057">
    <property type="entry name" value="Homeodomain-like_sf"/>
</dbReference>
<dbReference type="Gene3D" id="1.10.10.60">
    <property type="entry name" value="Homeodomain-like"/>
    <property type="match status" value="2"/>
</dbReference>
<reference evidence="5 6" key="1">
    <citation type="submission" date="2019-03" db="EMBL/GenBank/DDBJ databases">
        <title>Genomic Encyclopedia of Type Strains, Phase IV (KMG-IV): sequencing the most valuable type-strain genomes for metagenomic binning, comparative biology and taxonomic classification.</title>
        <authorList>
            <person name="Goeker M."/>
        </authorList>
    </citation>
    <scope>NUCLEOTIDE SEQUENCE [LARGE SCALE GENOMIC DNA]</scope>
    <source>
        <strain evidence="5 6">DSM 29489</strain>
    </source>
</reference>
<dbReference type="InterPro" id="IPR037923">
    <property type="entry name" value="HTH-like"/>
</dbReference>
<accession>A0A4R3K276</accession>
<dbReference type="SMART" id="SM00342">
    <property type="entry name" value="HTH_ARAC"/>
    <property type="match status" value="1"/>
</dbReference>
<dbReference type="PANTHER" id="PTHR43280">
    <property type="entry name" value="ARAC-FAMILY TRANSCRIPTIONAL REGULATOR"/>
    <property type="match status" value="1"/>
</dbReference>
<dbReference type="AlphaFoldDB" id="A0A4R3K276"/>
<organism evidence="5 6">
    <name type="scientific">Muricomes intestini</name>
    <dbReference type="NCBI Taxonomy" id="1796634"/>
    <lineage>
        <taxon>Bacteria</taxon>
        <taxon>Bacillati</taxon>
        <taxon>Bacillota</taxon>
        <taxon>Clostridia</taxon>
        <taxon>Lachnospirales</taxon>
        <taxon>Lachnospiraceae</taxon>
        <taxon>Muricomes</taxon>
    </lineage>
</organism>
<dbReference type="PANTHER" id="PTHR43280:SF28">
    <property type="entry name" value="HTH-TYPE TRANSCRIPTIONAL ACTIVATOR RHAS"/>
    <property type="match status" value="1"/>
</dbReference>
<evidence type="ECO:0000313" key="5">
    <source>
        <dbReference type="EMBL" id="TCS76191.1"/>
    </source>
</evidence>
<evidence type="ECO:0000256" key="1">
    <source>
        <dbReference type="ARBA" id="ARBA00023015"/>
    </source>
</evidence>
<dbReference type="GO" id="GO:0043565">
    <property type="term" value="F:sequence-specific DNA binding"/>
    <property type="evidence" value="ECO:0007669"/>
    <property type="project" value="InterPro"/>
</dbReference>
<evidence type="ECO:0000313" key="6">
    <source>
        <dbReference type="Proteomes" id="UP000295726"/>
    </source>
</evidence>
<dbReference type="Pfam" id="PF02311">
    <property type="entry name" value="AraC_binding"/>
    <property type="match status" value="1"/>
</dbReference>
<dbReference type="InterPro" id="IPR018062">
    <property type="entry name" value="HTH_AraC-typ_CS"/>
</dbReference>
<gene>
    <name evidence="5" type="ORF">EDD59_12514</name>
</gene>
<dbReference type="PRINTS" id="PR00032">
    <property type="entry name" value="HTHARAC"/>
</dbReference>
<dbReference type="RefSeq" id="WP_132382984.1">
    <property type="nucleotide sequence ID" value="NZ_DAIPCY010000050.1"/>
</dbReference>
<proteinExistence type="predicted"/>
<dbReference type="Gene3D" id="2.60.120.10">
    <property type="entry name" value="Jelly Rolls"/>
    <property type="match status" value="1"/>
</dbReference>
<dbReference type="SUPFAM" id="SSF51215">
    <property type="entry name" value="Regulatory protein AraC"/>
    <property type="match status" value="1"/>
</dbReference>
<feature type="domain" description="HTH araC/xylS-type" evidence="4">
    <location>
        <begin position="221"/>
        <end position="318"/>
    </location>
</feature>
<dbReference type="GO" id="GO:0003700">
    <property type="term" value="F:DNA-binding transcription factor activity"/>
    <property type="evidence" value="ECO:0007669"/>
    <property type="project" value="InterPro"/>
</dbReference>
<dbReference type="InterPro" id="IPR020449">
    <property type="entry name" value="Tscrpt_reg_AraC-type_HTH"/>
</dbReference>
<protein>
    <submittedName>
        <fullName evidence="5">AraC-like DNA-binding protein</fullName>
    </submittedName>
</protein>
<comment type="caution">
    <text evidence="5">The sequence shown here is derived from an EMBL/GenBank/DDBJ whole genome shotgun (WGS) entry which is preliminary data.</text>
</comment>
<keyword evidence="2 5" id="KW-0238">DNA-binding</keyword>
<sequence length="333" mass="38952">MDAELLKELSVITEEEQRILDGRDGIDQNIYTENKEWIIDCEKLLKKGKLIQVRPHTRFVHFPKHRHNYVEVIYMCQGSTTHILNGNRVVLEQGDLLFLNQNAEQEILPAQENDIAVNFIILPEFFNMAFSMMGAEDNILKEFLVGTLCGKNEMTSYLYFHVADVLPVQNLVENMVWTIFYNMPNKRSLNQITMGLLLLQLLNYMDKMETGSRQFDKELTGAVLSYVDEHYKNGSLSELSEMLGYDIYWLSREIKKLTGRTYKELLQVRRMSQAAYLLASSALPVADIIQSVGYDNTSYFYRKFKEKYKMSPKEYREKEKLYAKDIGKKHQRT</sequence>
<dbReference type="PROSITE" id="PS00041">
    <property type="entry name" value="HTH_ARAC_FAMILY_1"/>
    <property type="match status" value="1"/>
</dbReference>
<dbReference type="Pfam" id="PF12833">
    <property type="entry name" value="HTH_18"/>
    <property type="match status" value="1"/>
</dbReference>
<dbReference type="InterPro" id="IPR014710">
    <property type="entry name" value="RmlC-like_jellyroll"/>
</dbReference>
<evidence type="ECO:0000256" key="2">
    <source>
        <dbReference type="ARBA" id="ARBA00023125"/>
    </source>
</evidence>
<dbReference type="SUPFAM" id="SSF46689">
    <property type="entry name" value="Homeodomain-like"/>
    <property type="match status" value="1"/>
</dbReference>
<keyword evidence="6" id="KW-1185">Reference proteome</keyword>
<dbReference type="Proteomes" id="UP000295726">
    <property type="component" value="Unassembled WGS sequence"/>
</dbReference>
<evidence type="ECO:0000259" key="4">
    <source>
        <dbReference type="PROSITE" id="PS01124"/>
    </source>
</evidence>
<dbReference type="InterPro" id="IPR003313">
    <property type="entry name" value="AraC-bd"/>
</dbReference>
<keyword evidence="3" id="KW-0804">Transcription</keyword>
<dbReference type="InterPro" id="IPR018060">
    <property type="entry name" value="HTH_AraC"/>
</dbReference>
<keyword evidence="1" id="KW-0805">Transcription regulation</keyword>
<dbReference type="EMBL" id="SLZZ01000025">
    <property type="protein sequence ID" value="TCS76191.1"/>
    <property type="molecule type" value="Genomic_DNA"/>
</dbReference>
<name>A0A4R3K276_9FIRM</name>